<evidence type="ECO:0000256" key="1">
    <source>
        <dbReference type="SAM" id="Phobius"/>
    </source>
</evidence>
<keyword evidence="1" id="KW-0812">Transmembrane</keyword>
<evidence type="ECO:0000313" key="2">
    <source>
        <dbReference type="EMBL" id="CAE7656896.1"/>
    </source>
</evidence>
<organism evidence="2 3">
    <name type="scientific">Symbiodinium pilosum</name>
    <name type="common">Dinoflagellate</name>
    <dbReference type="NCBI Taxonomy" id="2952"/>
    <lineage>
        <taxon>Eukaryota</taxon>
        <taxon>Sar</taxon>
        <taxon>Alveolata</taxon>
        <taxon>Dinophyceae</taxon>
        <taxon>Suessiales</taxon>
        <taxon>Symbiodiniaceae</taxon>
        <taxon>Symbiodinium</taxon>
    </lineage>
</organism>
<dbReference type="EMBL" id="CAJNIZ010043307">
    <property type="protein sequence ID" value="CAE7656896.1"/>
    <property type="molecule type" value="Genomic_DNA"/>
</dbReference>
<feature type="transmembrane region" description="Helical" evidence="1">
    <location>
        <begin position="394"/>
        <end position="415"/>
    </location>
</feature>
<gene>
    <name evidence="2" type="ORF">SPIL2461_LOCUS17675</name>
</gene>
<name>A0A812W328_SYMPI</name>
<feature type="transmembrane region" description="Helical" evidence="1">
    <location>
        <begin position="427"/>
        <end position="449"/>
    </location>
</feature>
<dbReference type="Proteomes" id="UP000649617">
    <property type="component" value="Unassembled WGS sequence"/>
</dbReference>
<protein>
    <submittedName>
        <fullName evidence="2">Uncharacterized protein</fullName>
    </submittedName>
</protein>
<feature type="transmembrane region" description="Helical" evidence="1">
    <location>
        <begin position="474"/>
        <end position="494"/>
    </location>
</feature>
<keyword evidence="3" id="KW-1185">Reference proteome</keyword>
<reference evidence="2" key="1">
    <citation type="submission" date="2021-02" db="EMBL/GenBank/DDBJ databases">
        <authorList>
            <person name="Dougan E. K."/>
            <person name="Rhodes N."/>
            <person name="Thang M."/>
            <person name="Chan C."/>
        </authorList>
    </citation>
    <scope>NUCLEOTIDE SEQUENCE</scope>
</reference>
<comment type="caution">
    <text evidence="2">The sequence shown here is derived from an EMBL/GenBank/DDBJ whole genome shotgun (WGS) entry which is preliminary data.</text>
</comment>
<keyword evidence="1" id="KW-1133">Transmembrane helix</keyword>
<proteinExistence type="predicted"/>
<dbReference type="AlphaFoldDB" id="A0A812W328"/>
<evidence type="ECO:0000313" key="3">
    <source>
        <dbReference type="Proteomes" id="UP000649617"/>
    </source>
</evidence>
<accession>A0A812W328</accession>
<keyword evidence="1" id="KW-0472">Membrane</keyword>
<sequence>MSGKFVRGEGFEALEAQSSDDSFEAQRVTRNIDPEESDIYVDALFAPLYRKMERIQQDGTPRPRIKDYMVVTPFLVINFLVQSGISLKVLGIANKSYDDTAGKLFGDDELCQTIHNNSNFYGNLWPVELQAAMGQFETGFDCGQRLVTWSMYPQLLDFNGDKLWSISEADEKTRQLTNAGLTPPGGEGGIRRALLRMISDDLAKSQKGGYVTRSQKGSHLDLEWFARNRQKLKVCVVADKHLCGNLESNDKFNVLKDAFPDLDEDERPMACKGLEKKFCRRIFGQQYYGVYLHTQKVCGTAEFEADTQGIQVAEYENVDTFIGESDSVNSSDFVILLTMLLLIWGMIMLQEFRAIRNLVIVLWLFPSTRNSDRDFAVIEEGKMKVVAIPFLHKCFSWVMCLLRAALAVFIFYVGLRFLSTTSSLLDLILNSTALGFLIEVDAFISAAFLGETFRSTVKDHCDVIQVDSGAAPGIWIYAVPPLILIAVLGPWLYYTYYSEWGLRNIARAMQCLCHAEGQCLATQILKS</sequence>
<dbReference type="OrthoDB" id="423358at2759"/>